<comment type="caution">
    <text evidence="5">The sequence shown here is derived from an EMBL/GenBank/DDBJ whole genome shotgun (WGS) entry which is preliminary data.</text>
</comment>
<reference evidence="5 6" key="1">
    <citation type="submission" date="2012-07" db="EMBL/GenBank/DDBJ databases">
        <title>The Genome Sequence of Fusobacterium ulcerans 12_1B.</title>
        <authorList>
            <consortium name="The Broad Institute Genome Sequencing Platform"/>
            <person name="Earl A."/>
            <person name="Ward D."/>
            <person name="Feldgarden M."/>
            <person name="Gevers D."/>
            <person name="Strauss J."/>
            <person name="Ambrose C.E."/>
            <person name="Allen-Vercoe E."/>
            <person name="Walker B."/>
            <person name="Young S.K."/>
            <person name="Zeng Q."/>
            <person name="Gargeya S."/>
            <person name="Fitzgerald M."/>
            <person name="Haas B."/>
            <person name="Abouelleil A."/>
            <person name="Alvarado L."/>
            <person name="Arachchi H.M."/>
            <person name="Berlin A.M."/>
            <person name="Chapman S.B."/>
            <person name="Goldberg J."/>
            <person name="Griggs A."/>
            <person name="Gujja S."/>
            <person name="Hansen M."/>
            <person name="Howarth C."/>
            <person name="Imamovic A."/>
            <person name="Larimer J."/>
            <person name="McCowen C."/>
            <person name="Montmayeur A."/>
            <person name="Murphy C."/>
            <person name="Neiman D."/>
            <person name="Pearson M."/>
            <person name="Priest M."/>
            <person name="Roberts A."/>
            <person name="Saif S."/>
            <person name="Shea T."/>
            <person name="Sisk P."/>
            <person name="Sykes S."/>
            <person name="Wortman J."/>
            <person name="Nusbaum C."/>
            <person name="Birren B."/>
        </authorList>
    </citation>
    <scope>NUCLEOTIDE SEQUENCE [LARGE SCALE GENOMIC DNA]</scope>
    <source>
        <strain evidence="5 6">12_1B</strain>
    </source>
</reference>
<keyword evidence="6" id="KW-1185">Reference proteome</keyword>
<dbReference type="Gene3D" id="3.40.190.170">
    <property type="entry name" value="Bacterial extracellular solute-binding protein, family 7"/>
    <property type="match status" value="1"/>
</dbReference>
<evidence type="ECO:0000313" key="5">
    <source>
        <dbReference type="EMBL" id="EHO82262.1"/>
    </source>
</evidence>
<dbReference type="PANTHER" id="PTHR33376">
    <property type="match status" value="1"/>
</dbReference>
<sequence>MFKEKLTKIFSIAAAGIMLFSLIGCGDSSQDGKIIIRMTHTQQPESISDLTAKEFQKYVDKKSDGRIRIEIYQNCGLSGGDLTKAIELVQAGNIDIHACAPANIANYNPKFYAFWLPFLFDSTEDLVRFVNSERAKNEINKWCNDLEMTMLGINNAGSRQISSNKEIHSPKDLKGMNIRVPGANVFIDLYRDYFKANPTAMDFSEVYTSLQQKTIDGQENPIAVFNSSKFAEVQSNVLLWDGVRDTNIWVISNKTLEKLSPEDAKIIQESAAEALQWGNDYLAANESSIIENLEKNGTKFARLTDEERQEFKEACAGIFVKYVDVVGPDVINLFQGK</sequence>
<dbReference type="CDD" id="cd13678">
    <property type="entry name" value="PBP2_TRAP_DctP10"/>
    <property type="match status" value="1"/>
</dbReference>
<organism evidence="5 6">
    <name type="scientific">Fusobacterium ulcerans 12-1B</name>
    <dbReference type="NCBI Taxonomy" id="457404"/>
    <lineage>
        <taxon>Bacteria</taxon>
        <taxon>Fusobacteriati</taxon>
        <taxon>Fusobacteriota</taxon>
        <taxon>Fusobacteriia</taxon>
        <taxon>Fusobacteriales</taxon>
        <taxon>Fusobacteriaceae</taxon>
        <taxon>Fusobacterium</taxon>
    </lineage>
</organism>
<dbReference type="AlphaFoldDB" id="H1PS02"/>
<dbReference type="SUPFAM" id="SSF53850">
    <property type="entry name" value="Periplasmic binding protein-like II"/>
    <property type="match status" value="1"/>
</dbReference>
<evidence type="ECO:0000256" key="4">
    <source>
        <dbReference type="ARBA" id="ARBA00022729"/>
    </source>
</evidence>
<dbReference type="Pfam" id="PF03480">
    <property type="entry name" value="DctP"/>
    <property type="match status" value="1"/>
</dbReference>
<dbReference type="PROSITE" id="PS51257">
    <property type="entry name" value="PROKAR_LIPOPROTEIN"/>
    <property type="match status" value="1"/>
</dbReference>
<dbReference type="PIRSF" id="PIRSF006470">
    <property type="entry name" value="DctB"/>
    <property type="match status" value="1"/>
</dbReference>
<dbReference type="Proteomes" id="UP000003233">
    <property type="component" value="Unassembled WGS sequence"/>
</dbReference>
<keyword evidence="5" id="KW-0675">Receptor</keyword>
<name>H1PS02_9FUSO</name>
<dbReference type="NCBIfam" id="NF037995">
    <property type="entry name" value="TRAP_S1"/>
    <property type="match status" value="1"/>
</dbReference>
<accession>H1PS02</accession>
<dbReference type="RefSeq" id="WP_008696647.1">
    <property type="nucleotide sequence ID" value="NZ_KE161007.1"/>
</dbReference>
<dbReference type="HOGENOM" id="CLU_036176_1_0_0"/>
<comment type="subcellular location">
    <subcellularLocation>
        <location evidence="1">Cell envelope</location>
    </subcellularLocation>
</comment>
<keyword evidence="4" id="KW-0732">Signal</keyword>
<dbReference type="PATRIC" id="fig|457404.5.peg.73"/>
<dbReference type="GO" id="GO:0030288">
    <property type="term" value="C:outer membrane-bounded periplasmic space"/>
    <property type="evidence" value="ECO:0007669"/>
    <property type="project" value="InterPro"/>
</dbReference>
<gene>
    <name evidence="5" type="ORF">HMPREF0402_01195</name>
</gene>
<dbReference type="InterPro" id="IPR038404">
    <property type="entry name" value="TRAP_DctP_sf"/>
</dbReference>
<comment type="similarity">
    <text evidence="2">Belongs to the bacterial solute-binding protein 7 family.</text>
</comment>
<dbReference type="EMBL" id="AGWJ02000002">
    <property type="protein sequence ID" value="EHO82262.1"/>
    <property type="molecule type" value="Genomic_DNA"/>
</dbReference>
<dbReference type="GO" id="GO:0055085">
    <property type="term" value="P:transmembrane transport"/>
    <property type="evidence" value="ECO:0007669"/>
    <property type="project" value="InterPro"/>
</dbReference>
<dbReference type="InterPro" id="IPR018389">
    <property type="entry name" value="DctP_fam"/>
</dbReference>
<dbReference type="PANTHER" id="PTHR33376:SF4">
    <property type="entry name" value="SIALIC ACID-BINDING PERIPLASMIC PROTEIN SIAP"/>
    <property type="match status" value="1"/>
</dbReference>
<dbReference type="InterPro" id="IPR004682">
    <property type="entry name" value="TRAP_DctP"/>
</dbReference>
<protein>
    <submittedName>
        <fullName evidence="5">DctP family TRAP transporter solute receptor</fullName>
    </submittedName>
</protein>
<keyword evidence="3" id="KW-0813">Transport</keyword>
<dbReference type="BioCyc" id="FSP457404-HMP:GTSQ-1197-MONOMER"/>
<proteinExistence type="inferred from homology"/>
<evidence type="ECO:0000256" key="2">
    <source>
        <dbReference type="ARBA" id="ARBA00009023"/>
    </source>
</evidence>
<evidence type="ECO:0000256" key="3">
    <source>
        <dbReference type="ARBA" id="ARBA00022448"/>
    </source>
</evidence>
<evidence type="ECO:0000256" key="1">
    <source>
        <dbReference type="ARBA" id="ARBA00004196"/>
    </source>
</evidence>
<evidence type="ECO:0000313" key="6">
    <source>
        <dbReference type="Proteomes" id="UP000003233"/>
    </source>
</evidence>
<dbReference type="NCBIfam" id="TIGR00787">
    <property type="entry name" value="dctP"/>
    <property type="match status" value="1"/>
</dbReference>